<evidence type="ECO:0000313" key="3">
    <source>
        <dbReference type="Proteomes" id="UP001303046"/>
    </source>
</evidence>
<keyword evidence="3" id="KW-1185">Reference proteome</keyword>
<evidence type="ECO:0000256" key="1">
    <source>
        <dbReference type="SAM" id="SignalP"/>
    </source>
</evidence>
<keyword evidence="1" id="KW-0732">Signal</keyword>
<evidence type="ECO:0000313" key="2">
    <source>
        <dbReference type="EMBL" id="KAK6726883.1"/>
    </source>
</evidence>
<proteinExistence type="predicted"/>
<sequence length="261" mass="29155">MVALLSLNAISIRIGCTIAVRNDSNNLVEDFGSTSSSFALVSLRYRRGRELCAVSTHALTEIAEDNSKDDLYDKLNALMSKIPSQQPLCSPHQSRLLNKLRADGVPGKFVLLLDDRDQRTTAAVRIPARYTRPFEVVAGMRQGAVAGPFLFNFAFDYLMRRTVDNCLTDIALEPLTCPLTDLNNAVDVVIFVTAQNFTMLSILYRSYLQPADYVYALINADVSLFETPNETHIFIYQGVDESFIRERLRVDRSNSLASSVT</sequence>
<protein>
    <recommendedName>
        <fullName evidence="4">Reverse transcriptase domain-containing protein</fullName>
    </recommendedName>
</protein>
<name>A0ABR1BKC3_NECAM</name>
<accession>A0ABR1BKC3</accession>
<feature type="chain" id="PRO_5046341316" description="Reverse transcriptase domain-containing protein" evidence="1">
    <location>
        <begin position="20"/>
        <end position="261"/>
    </location>
</feature>
<comment type="caution">
    <text evidence="2">The sequence shown here is derived from an EMBL/GenBank/DDBJ whole genome shotgun (WGS) entry which is preliminary data.</text>
</comment>
<evidence type="ECO:0008006" key="4">
    <source>
        <dbReference type="Google" id="ProtNLM"/>
    </source>
</evidence>
<dbReference type="Proteomes" id="UP001303046">
    <property type="component" value="Unassembled WGS sequence"/>
</dbReference>
<feature type="signal peptide" evidence="1">
    <location>
        <begin position="1"/>
        <end position="19"/>
    </location>
</feature>
<gene>
    <name evidence="2" type="primary">Necator_chrI.g1026</name>
    <name evidence="2" type="ORF">RB195_004902</name>
</gene>
<reference evidence="2 3" key="1">
    <citation type="submission" date="2023-08" db="EMBL/GenBank/DDBJ databases">
        <title>A Necator americanus chromosomal reference genome.</title>
        <authorList>
            <person name="Ilik V."/>
            <person name="Petrzelkova K.J."/>
            <person name="Pardy F."/>
            <person name="Fuh T."/>
            <person name="Niatou-Singa F.S."/>
            <person name="Gouil Q."/>
            <person name="Baker L."/>
            <person name="Ritchie M.E."/>
            <person name="Jex A.R."/>
            <person name="Gazzola D."/>
            <person name="Li H."/>
            <person name="Toshio Fujiwara R."/>
            <person name="Zhan B."/>
            <person name="Aroian R.V."/>
            <person name="Pafco B."/>
            <person name="Schwarz E.M."/>
        </authorList>
    </citation>
    <scope>NUCLEOTIDE SEQUENCE [LARGE SCALE GENOMIC DNA]</scope>
    <source>
        <strain evidence="2 3">Aroian</strain>
        <tissue evidence="2">Whole animal</tissue>
    </source>
</reference>
<organism evidence="2 3">
    <name type="scientific">Necator americanus</name>
    <name type="common">Human hookworm</name>
    <dbReference type="NCBI Taxonomy" id="51031"/>
    <lineage>
        <taxon>Eukaryota</taxon>
        <taxon>Metazoa</taxon>
        <taxon>Ecdysozoa</taxon>
        <taxon>Nematoda</taxon>
        <taxon>Chromadorea</taxon>
        <taxon>Rhabditida</taxon>
        <taxon>Rhabditina</taxon>
        <taxon>Rhabditomorpha</taxon>
        <taxon>Strongyloidea</taxon>
        <taxon>Ancylostomatidae</taxon>
        <taxon>Bunostominae</taxon>
        <taxon>Necator</taxon>
    </lineage>
</organism>
<dbReference type="EMBL" id="JAVFWL010000001">
    <property type="protein sequence ID" value="KAK6726883.1"/>
    <property type="molecule type" value="Genomic_DNA"/>
</dbReference>